<name>A0ABT5ZFQ5_9ACTN</name>
<comment type="caution">
    <text evidence="1">The sequence shown here is derived from an EMBL/GenBank/DDBJ whole genome shotgun (WGS) entry which is preliminary data.</text>
</comment>
<evidence type="ECO:0000313" key="2">
    <source>
        <dbReference type="Proteomes" id="UP001216579"/>
    </source>
</evidence>
<evidence type="ECO:0000313" key="1">
    <source>
        <dbReference type="EMBL" id="MDF3288658.1"/>
    </source>
</evidence>
<sequence length="57" mass="6012">MSCSAPAAPQSTRKKPSAVRTVYAWPTVKRNIQMSVVSCTVSMDADGSSREGVAPRG</sequence>
<protein>
    <submittedName>
        <fullName evidence="1">Uncharacterized protein</fullName>
    </submittedName>
</protein>
<organism evidence="1 2">
    <name type="scientific">Streptomyces silvisoli</name>
    <dbReference type="NCBI Taxonomy" id="3034235"/>
    <lineage>
        <taxon>Bacteria</taxon>
        <taxon>Bacillati</taxon>
        <taxon>Actinomycetota</taxon>
        <taxon>Actinomycetes</taxon>
        <taxon>Kitasatosporales</taxon>
        <taxon>Streptomycetaceae</taxon>
        <taxon>Streptomyces</taxon>
    </lineage>
</organism>
<reference evidence="1 2" key="1">
    <citation type="submission" date="2023-03" db="EMBL/GenBank/DDBJ databases">
        <title>Draft genome sequence of Streptomyces sp. RB6PN23 isolated from peat swamp forest in Thailand.</title>
        <authorList>
            <person name="Klaysubun C."/>
            <person name="Duangmal K."/>
        </authorList>
    </citation>
    <scope>NUCLEOTIDE SEQUENCE [LARGE SCALE GENOMIC DNA]</scope>
    <source>
        <strain evidence="1 2">RB6PN23</strain>
    </source>
</reference>
<dbReference type="EMBL" id="JARJBC010000002">
    <property type="protein sequence ID" value="MDF3288658.1"/>
    <property type="molecule type" value="Genomic_DNA"/>
</dbReference>
<proteinExistence type="predicted"/>
<gene>
    <name evidence="1" type="ORF">P3G67_05320</name>
</gene>
<keyword evidence="2" id="KW-1185">Reference proteome</keyword>
<dbReference type="RefSeq" id="WP_276092384.1">
    <property type="nucleotide sequence ID" value="NZ_JARJBC010000002.1"/>
</dbReference>
<accession>A0ABT5ZFQ5</accession>
<dbReference type="Proteomes" id="UP001216579">
    <property type="component" value="Unassembled WGS sequence"/>
</dbReference>